<dbReference type="InParanoid" id="A0A166MPI0"/>
<proteinExistence type="predicted"/>
<dbReference type="Proteomes" id="UP000077266">
    <property type="component" value="Unassembled WGS sequence"/>
</dbReference>
<dbReference type="AlphaFoldDB" id="A0A166MPI0"/>
<accession>A0A166MPI0</accession>
<feature type="compositionally biased region" description="Polar residues" evidence="1">
    <location>
        <begin position="196"/>
        <end position="211"/>
    </location>
</feature>
<gene>
    <name evidence="2" type="ORF">EXIGLDRAFT_784094</name>
</gene>
<feature type="region of interest" description="Disordered" evidence="1">
    <location>
        <begin position="188"/>
        <end position="215"/>
    </location>
</feature>
<organism evidence="2 3">
    <name type="scientific">Exidia glandulosa HHB12029</name>
    <dbReference type="NCBI Taxonomy" id="1314781"/>
    <lineage>
        <taxon>Eukaryota</taxon>
        <taxon>Fungi</taxon>
        <taxon>Dikarya</taxon>
        <taxon>Basidiomycota</taxon>
        <taxon>Agaricomycotina</taxon>
        <taxon>Agaricomycetes</taxon>
        <taxon>Auriculariales</taxon>
        <taxon>Exidiaceae</taxon>
        <taxon>Exidia</taxon>
    </lineage>
</organism>
<protein>
    <submittedName>
        <fullName evidence="2">Uncharacterized protein</fullName>
    </submittedName>
</protein>
<dbReference type="EMBL" id="KV427006">
    <property type="protein sequence ID" value="KZV78257.1"/>
    <property type="molecule type" value="Genomic_DNA"/>
</dbReference>
<evidence type="ECO:0000313" key="2">
    <source>
        <dbReference type="EMBL" id="KZV78257.1"/>
    </source>
</evidence>
<keyword evidence="3" id="KW-1185">Reference proteome</keyword>
<evidence type="ECO:0000256" key="1">
    <source>
        <dbReference type="SAM" id="MobiDB-lite"/>
    </source>
</evidence>
<name>A0A166MPI0_EXIGL</name>
<evidence type="ECO:0000313" key="3">
    <source>
        <dbReference type="Proteomes" id="UP000077266"/>
    </source>
</evidence>
<sequence>MSRLKPPLAQISLTYYVSQHGTTPEFVYDLREYRLGHGEQCGVKRRLLSLSNSSNRGFSNSGSLSPPGVARSTYGAVYERTLSAVSVRMSHRPEKDVHSRVRTCQGLFHPYESRTSYDNLCVKRLGQPPLQRAERCLPLPAERCLPLPALGHSPQLDILLSKYEDPDEYERLPPHLLPLRVQKLPRVPLLDDSQPRRVTSSRSLPTCTSRGATPDRLTAGRLCRDATGDN</sequence>
<reference evidence="2 3" key="1">
    <citation type="journal article" date="2016" name="Mol. Biol. Evol.">
        <title>Comparative Genomics of Early-Diverging Mushroom-Forming Fungi Provides Insights into the Origins of Lignocellulose Decay Capabilities.</title>
        <authorList>
            <person name="Nagy L.G."/>
            <person name="Riley R."/>
            <person name="Tritt A."/>
            <person name="Adam C."/>
            <person name="Daum C."/>
            <person name="Floudas D."/>
            <person name="Sun H."/>
            <person name="Yadav J.S."/>
            <person name="Pangilinan J."/>
            <person name="Larsson K.H."/>
            <person name="Matsuura K."/>
            <person name="Barry K."/>
            <person name="Labutti K."/>
            <person name="Kuo R."/>
            <person name="Ohm R.A."/>
            <person name="Bhattacharya S.S."/>
            <person name="Shirouzu T."/>
            <person name="Yoshinaga Y."/>
            <person name="Martin F.M."/>
            <person name="Grigoriev I.V."/>
            <person name="Hibbett D.S."/>
        </authorList>
    </citation>
    <scope>NUCLEOTIDE SEQUENCE [LARGE SCALE GENOMIC DNA]</scope>
    <source>
        <strain evidence="2 3">HHB12029</strain>
    </source>
</reference>